<evidence type="ECO:0000256" key="5">
    <source>
        <dbReference type="ARBA" id="ARBA00023180"/>
    </source>
</evidence>
<dbReference type="GO" id="GO:0004674">
    <property type="term" value="F:protein serine/threonine kinase activity"/>
    <property type="evidence" value="ECO:0007669"/>
    <property type="project" value="TreeGrafter"/>
</dbReference>
<dbReference type="Ensembl" id="ENSPMGT00000011223.1">
    <property type="protein sequence ID" value="ENSPMGP00000010526.1"/>
    <property type="gene ID" value="ENSPMGG00000008719.1"/>
</dbReference>
<name>A0A3B4A201_9GOBI</name>
<feature type="binding site" evidence="7">
    <location>
        <position position="31"/>
    </location>
    <ligand>
        <name>ATP</name>
        <dbReference type="ChEBI" id="CHEBI:30616"/>
    </ligand>
</feature>
<dbReference type="Proteomes" id="UP000261520">
    <property type="component" value="Unplaced"/>
</dbReference>
<evidence type="ECO:0000256" key="3">
    <source>
        <dbReference type="ARBA" id="ARBA00023034"/>
    </source>
</evidence>
<comment type="similarity">
    <text evidence="2">Belongs to the FAM20 family.</text>
</comment>
<dbReference type="GO" id="GO:0005794">
    <property type="term" value="C:Golgi apparatus"/>
    <property type="evidence" value="ECO:0007669"/>
    <property type="project" value="UniProtKB-SubCell"/>
</dbReference>
<comment type="subcellular location">
    <subcellularLocation>
        <location evidence="1">Golgi apparatus</location>
    </subcellularLocation>
</comment>
<feature type="domain" description="FAM20 C-terminal" evidence="9">
    <location>
        <begin position="7"/>
        <end position="107"/>
    </location>
</feature>
<dbReference type="GO" id="GO:0046872">
    <property type="term" value="F:metal ion binding"/>
    <property type="evidence" value="ECO:0007669"/>
    <property type="project" value="UniProtKB-KW"/>
</dbReference>
<protein>
    <recommendedName>
        <fullName evidence="9">FAM20 C-terminal domain-containing protein</fullName>
    </recommendedName>
</protein>
<keyword evidence="5" id="KW-0325">Glycoprotein</keyword>
<sequence>CFSAPDVGNMDRHHYETFEKFGNETFIIHLDNGRGFGKHSHDELSILVPLSQCCRVRKSTHLRLQLLAKEEYKLSVLMAESLLRDRLSPILIQPHLEAMDRRLRQVRVEGYVCSHGGSAVAIVSCQCRV</sequence>
<evidence type="ECO:0000256" key="1">
    <source>
        <dbReference type="ARBA" id="ARBA00004555"/>
    </source>
</evidence>
<evidence type="ECO:0000313" key="10">
    <source>
        <dbReference type="Ensembl" id="ENSPMGP00000010526.1"/>
    </source>
</evidence>
<reference evidence="10" key="2">
    <citation type="submission" date="2025-09" db="UniProtKB">
        <authorList>
            <consortium name="Ensembl"/>
        </authorList>
    </citation>
    <scope>IDENTIFICATION</scope>
</reference>
<proteinExistence type="inferred from homology"/>
<dbReference type="InterPro" id="IPR009581">
    <property type="entry name" value="FAM20_C"/>
</dbReference>
<keyword evidence="7" id="KW-0067">ATP-binding</keyword>
<keyword evidence="8" id="KW-0479">Metal-binding</keyword>
<evidence type="ECO:0000313" key="11">
    <source>
        <dbReference type="Proteomes" id="UP000261520"/>
    </source>
</evidence>
<keyword evidence="8" id="KW-0464">Manganese</keyword>
<feature type="binding site" evidence="7">
    <location>
        <position position="16"/>
    </location>
    <ligand>
        <name>ATP</name>
        <dbReference type="ChEBI" id="CHEBI:30616"/>
    </ligand>
</feature>
<dbReference type="PANTHER" id="PTHR12450:SF11">
    <property type="entry name" value="EXTRACELLULAR SERINE_THREONINE PROTEIN KINASE FAM20C"/>
    <property type="match status" value="1"/>
</dbReference>
<organism evidence="10 11">
    <name type="scientific">Periophthalmus magnuspinnatus</name>
    <dbReference type="NCBI Taxonomy" id="409849"/>
    <lineage>
        <taxon>Eukaryota</taxon>
        <taxon>Metazoa</taxon>
        <taxon>Chordata</taxon>
        <taxon>Craniata</taxon>
        <taxon>Vertebrata</taxon>
        <taxon>Euteleostomi</taxon>
        <taxon>Actinopterygii</taxon>
        <taxon>Neopterygii</taxon>
        <taxon>Teleostei</taxon>
        <taxon>Neoteleostei</taxon>
        <taxon>Acanthomorphata</taxon>
        <taxon>Gobiaria</taxon>
        <taxon>Gobiiformes</taxon>
        <taxon>Gobioidei</taxon>
        <taxon>Gobiidae</taxon>
        <taxon>Oxudercinae</taxon>
        <taxon>Periophthalmus</taxon>
    </lineage>
</organism>
<reference evidence="10" key="1">
    <citation type="submission" date="2025-08" db="UniProtKB">
        <authorList>
            <consortium name="Ensembl"/>
        </authorList>
    </citation>
    <scope>IDENTIFICATION</scope>
</reference>
<dbReference type="GO" id="GO:0070166">
    <property type="term" value="P:enamel mineralization"/>
    <property type="evidence" value="ECO:0007669"/>
    <property type="project" value="TreeGrafter"/>
</dbReference>
<feature type="active site" evidence="6">
    <location>
        <position position="11"/>
    </location>
</feature>
<feature type="binding site" evidence="8">
    <location>
        <position position="31"/>
    </location>
    <ligand>
        <name>Mn(2+)</name>
        <dbReference type="ChEBI" id="CHEBI:29035"/>
    </ligand>
</feature>
<keyword evidence="7" id="KW-0547">Nucleotide-binding</keyword>
<evidence type="ECO:0000256" key="7">
    <source>
        <dbReference type="PIRSR" id="PIRSR624869-2"/>
    </source>
</evidence>
<evidence type="ECO:0000256" key="6">
    <source>
        <dbReference type="PIRSR" id="PIRSR624869-1"/>
    </source>
</evidence>
<evidence type="ECO:0000256" key="2">
    <source>
        <dbReference type="ARBA" id="ARBA00006557"/>
    </source>
</evidence>
<dbReference type="PANTHER" id="PTHR12450">
    <property type="entry name" value="DENTIN MATRIX PROTEIN 4 PROTEIN FAM20"/>
    <property type="match status" value="1"/>
</dbReference>
<comment type="cofactor">
    <cofactor evidence="8">
        <name>Mn(2+)</name>
        <dbReference type="ChEBI" id="CHEBI:29035"/>
    </cofactor>
</comment>
<keyword evidence="3" id="KW-0333">Golgi apparatus</keyword>
<dbReference type="Pfam" id="PF06702">
    <property type="entry name" value="Fam20C"/>
    <property type="match status" value="1"/>
</dbReference>
<evidence type="ECO:0000259" key="9">
    <source>
        <dbReference type="Pfam" id="PF06702"/>
    </source>
</evidence>
<keyword evidence="4" id="KW-1015">Disulfide bond</keyword>
<dbReference type="STRING" id="409849.ENSPMGP00000010526"/>
<dbReference type="InterPro" id="IPR024869">
    <property type="entry name" value="FAM20"/>
</dbReference>
<evidence type="ECO:0000256" key="4">
    <source>
        <dbReference type="ARBA" id="ARBA00023157"/>
    </source>
</evidence>
<dbReference type="GO" id="GO:0005524">
    <property type="term" value="F:ATP binding"/>
    <property type="evidence" value="ECO:0007669"/>
    <property type="project" value="UniProtKB-KW"/>
</dbReference>
<keyword evidence="11" id="KW-1185">Reference proteome</keyword>
<dbReference type="AlphaFoldDB" id="A0A3B4A201"/>
<evidence type="ECO:0000256" key="8">
    <source>
        <dbReference type="PIRSR" id="PIRSR624869-3"/>
    </source>
</evidence>
<accession>A0A3B4A201</accession>